<dbReference type="GO" id="GO:0005737">
    <property type="term" value="C:cytoplasm"/>
    <property type="evidence" value="ECO:0007669"/>
    <property type="project" value="UniProtKB-SubCell"/>
</dbReference>
<feature type="binding site" evidence="8">
    <location>
        <begin position="12"/>
        <end position="18"/>
    </location>
    <ligand>
        <name>GTP</name>
        <dbReference type="ChEBI" id="CHEBI:37565"/>
    </ligand>
</feature>
<dbReference type="InterPro" id="IPR001114">
    <property type="entry name" value="Adenylosuccinate_synthetase"/>
</dbReference>
<dbReference type="GO" id="GO:0044208">
    <property type="term" value="P:'de novo' AMP biosynthetic process"/>
    <property type="evidence" value="ECO:0007669"/>
    <property type="project" value="UniProtKB-UniRule"/>
</dbReference>
<evidence type="ECO:0000256" key="8">
    <source>
        <dbReference type="HAMAP-Rule" id="MF_00011"/>
    </source>
</evidence>
<dbReference type="NCBIfam" id="TIGR00184">
    <property type="entry name" value="purA"/>
    <property type="match status" value="1"/>
</dbReference>
<feature type="binding site" evidence="8">
    <location>
        <begin position="412"/>
        <end position="414"/>
    </location>
    <ligand>
        <name>GTP</name>
        <dbReference type="ChEBI" id="CHEBI:37565"/>
    </ligand>
</feature>
<feature type="binding site" evidence="8">
    <location>
        <begin position="298"/>
        <end position="304"/>
    </location>
    <ligand>
        <name>substrate</name>
    </ligand>
</feature>
<keyword evidence="8" id="KW-0963">Cytoplasm</keyword>
<dbReference type="HAMAP" id="MF_00011">
    <property type="entry name" value="Adenylosucc_synth"/>
    <property type="match status" value="1"/>
</dbReference>
<evidence type="ECO:0000256" key="7">
    <source>
        <dbReference type="ARBA" id="ARBA00023134"/>
    </source>
</evidence>
<reference evidence="10" key="2">
    <citation type="journal article" date="2023" name="Biology">
        <title>Prokaryotic Life Associated with Coal-Fire Gas Vents Revealed by Metagenomics.</title>
        <authorList>
            <person name="Kadnikov V.V."/>
            <person name="Mardanov A.V."/>
            <person name="Beletsky A.V."/>
            <person name="Karnachuk O.V."/>
            <person name="Ravin N.V."/>
        </authorList>
    </citation>
    <scope>NUCLEOTIDE SEQUENCE</scope>
    <source>
        <strain evidence="10">Bu02</strain>
    </source>
</reference>
<dbReference type="SUPFAM" id="SSF52540">
    <property type="entry name" value="P-loop containing nucleoside triphosphate hydrolases"/>
    <property type="match status" value="1"/>
</dbReference>
<feature type="binding site" evidence="8">
    <location>
        <position position="304"/>
    </location>
    <ligand>
        <name>GTP</name>
        <dbReference type="ChEBI" id="CHEBI:37565"/>
    </ligand>
</feature>
<dbReference type="FunFam" id="1.10.300.10:FF:000001">
    <property type="entry name" value="Adenylosuccinate synthetase"/>
    <property type="match status" value="1"/>
</dbReference>
<dbReference type="CDD" id="cd03108">
    <property type="entry name" value="AdSS"/>
    <property type="match status" value="1"/>
</dbReference>
<feature type="active site" description="Proton donor" evidence="8">
    <location>
        <position position="41"/>
    </location>
</feature>
<dbReference type="PANTHER" id="PTHR11846">
    <property type="entry name" value="ADENYLOSUCCINATE SYNTHETASE"/>
    <property type="match status" value="1"/>
</dbReference>
<comment type="function">
    <text evidence="8">Plays an important role in the de novo pathway of purine nucleotide biosynthesis. Catalyzes the first committed step in the biosynthesis of AMP from IMP.</text>
</comment>
<dbReference type="GO" id="GO:0005525">
    <property type="term" value="F:GTP binding"/>
    <property type="evidence" value="ECO:0007669"/>
    <property type="project" value="UniProtKB-UniRule"/>
</dbReference>
<protein>
    <recommendedName>
        <fullName evidence="8 9">Adenylosuccinate synthetase</fullName>
        <shortName evidence="8">AMPSase</shortName>
        <shortName evidence="8">AdSS</shortName>
        <ecNumber evidence="8 9">6.3.4.4</ecNumber>
    </recommendedName>
    <alternativeName>
        <fullName evidence="8">IMP--aspartate ligase</fullName>
    </alternativeName>
</protein>
<dbReference type="Gene3D" id="1.10.300.10">
    <property type="entry name" value="Adenylosuccinate Synthetase, subunit A, domain 2"/>
    <property type="match status" value="1"/>
</dbReference>
<proteinExistence type="inferred from homology"/>
<dbReference type="InterPro" id="IPR027417">
    <property type="entry name" value="P-loop_NTPase"/>
</dbReference>
<gene>
    <name evidence="8" type="primary">purA</name>
    <name evidence="10" type="ORF">IMF26_09240</name>
</gene>
<keyword evidence="2 8" id="KW-0436">Ligase</keyword>
<feature type="binding site" description="in other chain" evidence="8">
    <location>
        <position position="223"/>
    </location>
    <ligand>
        <name>IMP</name>
        <dbReference type="ChEBI" id="CHEBI:58053"/>
        <note>ligand shared between dimeric partners</note>
    </ligand>
</feature>
<feature type="binding site" evidence="8">
    <location>
        <position position="40"/>
    </location>
    <ligand>
        <name>Mg(2+)</name>
        <dbReference type="ChEBI" id="CHEBI:18420"/>
    </ligand>
</feature>
<evidence type="ECO:0000256" key="9">
    <source>
        <dbReference type="RuleBase" id="RU000520"/>
    </source>
</evidence>
<feature type="binding site" description="in other chain" evidence="8">
    <location>
        <position position="128"/>
    </location>
    <ligand>
        <name>IMP</name>
        <dbReference type="ChEBI" id="CHEBI:58053"/>
        <note>ligand shared between dimeric partners</note>
    </ligand>
</feature>
<feature type="binding site" description="in other chain" evidence="8">
    <location>
        <begin position="13"/>
        <end position="16"/>
    </location>
    <ligand>
        <name>IMP</name>
        <dbReference type="ChEBI" id="CHEBI:58053"/>
        <note>ligand shared between dimeric partners</note>
    </ligand>
</feature>
<dbReference type="AlphaFoldDB" id="A0AAT9LD18"/>
<dbReference type="Gene3D" id="3.40.440.10">
    <property type="entry name" value="Adenylosuccinate Synthetase, subunit A, domain 1"/>
    <property type="match status" value="1"/>
</dbReference>
<feature type="binding site" description="in other chain" evidence="8">
    <location>
        <position position="238"/>
    </location>
    <ligand>
        <name>IMP</name>
        <dbReference type="ChEBI" id="CHEBI:58053"/>
        <note>ligand shared between dimeric partners</note>
    </ligand>
</feature>
<evidence type="ECO:0000256" key="5">
    <source>
        <dbReference type="ARBA" id="ARBA00022755"/>
    </source>
</evidence>
<dbReference type="PROSITE" id="PS01266">
    <property type="entry name" value="ADENYLOSUCCIN_SYN_1"/>
    <property type="match status" value="1"/>
</dbReference>
<feature type="binding site" evidence="8">
    <location>
        <begin position="40"/>
        <end position="42"/>
    </location>
    <ligand>
        <name>GTP</name>
        <dbReference type="ChEBI" id="CHEBI:37565"/>
    </ligand>
</feature>
<dbReference type="EC" id="6.3.4.4" evidence="8 9"/>
<feature type="binding site" evidence="8">
    <location>
        <begin position="330"/>
        <end position="332"/>
    </location>
    <ligand>
        <name>GTP</name>
        <dbReference type="ChEBI" id="CHEBI:37565"/>
    </ligand>
</feature>
<name>A0AAT9LD18_9FIRM</name>
<dbReference type="Gene3D" id="3.90.170.10">
    <property type="entry name" value="Adenylosuccinate Synthetase, subunit A, domain 3"/>
    <property type="match status" value="1"/>
</dbReference>
<dbReference type="PANTHER" id="PTHR11846:SF0">
    <property type="entry name" value="ADENYLOSUCCINATE SYNTHETASE"/>
    <property type="match status" value="1"/>
</dbReference>
<keyword evidence="7 8" id="KW-0342">GTP-binding</keyword>
<dbReference type="GO" id="GO:0046040">
    <property type="term" value="P:IMP metabolic process"/>
    <property type="evidence" value="ECO:0007669"/>
    <property type="project" value="TreeGrafter"/>
</dbReference>
<dbReference type="InterPro" id="IPR018220">
    <property type="entry name" value="Adenylosuccin_syn_GTP-bd"/>
</dbReference>
<dbReference type="InterPro" id="IPR042110">
    <property type="entry name" value="Adenylosuccinate_synth_dom2"/>
</dbReference>
<accession>A0AAT9LD18</accession>
<dbReference type="GO" id="GO:0000287">
    <property type="term" value="F:magnesium ion binding"/>
    <property type="evidence" value="ECO:0007669"/>
    <property type="project" value="UniProtKB-UniRule"/>
</dbReference>
<evidence type="ECO:0000256" key="1">
    <source>
        <dbReference type="ARBA" id="ARBA00011738"/>
    </source>
</evidence>
<evidence type="ECO:0000256" key="4">
    <source>
        <dbReference type="ARBA" id="ARBA00022741"/>
    </source>
</evidence>
<keyword evidence="6 8" id="KW-0460">Magnesium</keyword>
<dbReference type="SMART" id="SM00788">
    <property type="entry name" value="Adenylsucc_synt"/>
    <property type="match status" value="1"/>
</dbReference>
<dbReference type="InterPro" id="IPR042111">
    <property type="entry name" value="Adenylosuccinate_synth_dom3"/>
</dbReference>
<evidence type="ECO:0000313" key="10">
    <source>
        <dbReference type="EMBL" id="QUL98212.1"/>
    </source>
</evidence>
<dbReference type="GO" id="GO:0004019">
    <property type="term" value="F:adenylosuccinate synthase activity"/>
    <property type="evidence" value="ECO:0007669"/>
    <property type="project" value="UniProtKB-UniRule"/>
</dbReference>
<reference evidence="10" key="1">
    <citation type="submission" date="2020-10" db="EMBL/GenBank/DDBJ databases">
        <authorList>
            <person name="Kadnikov V."/>
            <person name="Beletsky A.V."/>
            <person name="Mardanov A.V."/>
            <person name="Karnachuk O.V."/>
            <person name="Ravin N.V."/>
        </authorList>
    </citation>
    <scope>NUCLEOTIDE SEQUENCE</scope>
    <source>
        <strain evidence="10">Bu02</strain>
    </source>
</reference>
<dbReference type="InterPro" id="IPR042109">
    <property type="entry name" value="Adenylosuccinate_synth_dom1"/>
</dbReference>
<feature type="binding site" description="in other chain" evidence="8">
    <location>
        <begin position="38"/>
        <end position="41"/>
    </location>
    <ligand>
        <name>IMP</name>
        <dbReference type="ChEBI" id="CHEBI:58053"/>
        <note>ligand shared between dimeric partners</note>
    </ligand>
</feature>
<comment type="similarity">
    <text evidence="8 9">Belongs to the adenylosuccinate synthetase family.</text>
</comment>
<keyword evidence="4 8" id="KW-0547">Nucleotide-binding</keyword>
<keyword evidence="5 8" id="KW-0658">Purine biosynthesis</keyword>
<comment type="cofactor">
    <cofactor evidence="8">
        <name>Mg(2+)</name>
        <dbReference type="ChEBI" id="CHEBI:18420"/>
    </cofactor>
    <text evidence="8">Binds 1 Mg(2+) ion per subunit.</text>
</comment>
<dbReference type="EMBL" id="CP062796">
    <property type="protein sequence ID" value="QUL98212.1"/>
    <property type="molecule type" value="Genomic_DNA"/>
</dbReference>
<dbReference type="KEGG" id="fcz:IMF26_09240"/>
<feature type="binding site" evidence="8">
    <location>
        <position position="13"/>
    </location>
    <ligand>
        <name>Mg(2+)</name>
        <dbReference type="ChEBI" id="CHEBI:18420"/>
    </ligand>
</feature>
<feature type="binding site" description="in other chain" evidence="8">
    <location>
        <position position="302"/>
    </location>
    <ligand>
        <name>IMP</name>
        <dbReference type="ChEBI" id="CHEBI:58053"/>
        <note>ligand shared between dimeric partners</note>
    </ligand>
</feature>
<dbReference type="Pfam" id="PF00709">
    <property type="entry name" value="Adenylsucc_synt"/>
    <property type="match status" value="1"/>
</dbReference>
<keyword evidence="3 8" id="KW-0479">Metal-binding</keyword>
<evidence type="ECO:0000256" key="2">
    <source>
        <dbReference type="ARBA" id="ARBA00022598"/>
    </source>
</evidence>
<evidence type="ECO:0000256" key="3">
    <source>
        <dbReference type="ARBA" id="ARBA00022723"/>
    </source>
</evidence>
<comment type="catalytic activity">
    <reaction evidence="8 9">
        <text>IMP + L-aspartate + GTP = N(6)-(1,2-dicarboxyethyl)-AMP + GDP + phosphate + 2 H(+)</text>
        <dbReference type="Rhea" id="RHEA:15753"/>
        <dbReference type="ChEBI" id="CHEBI:15378"/>
        <dbReference type="ChEBI" id="CHEBI:29991"/>
        <dbReference type="ChEBI" id="CHEBI:37565"/>
        <dbReference type="ChEBI" id="CHEBI:43474"/>
        <dbReference type="ChEBI" id="CHEBI:57567"/>
        <dbReference type="ChEBI" id="CHEBI:58053"/>
        <dbReference type="ChEBI" id="CHEBI:58189"/>
        <dbReference type="EC" id="6.3.4.4"/>
    </reaction>
</comment>
<sequence length="427" mass="46952">MPAVIVVGSQWGDEGKGKITDYLALQADVVVRYQGGPNAGHTVVVDGQEFQLHLLPSGILYPDKLSVIGNGVVVDPEVLVDEIHSLESRGIDTRGLRISARAHLIMPYHKLLDVLQEESMGARKIGTTLKGVGPAYMDKAARVGIRVGDLLEPDVFRDKLEVNLKDKNRIFQHFYGREPMSLEPILESYLAAAQVLRPYITETSVLINDAISRGQKVLFEGAQGTFLDLDHGTYPYVTSSHPVAGGACIGAGVGPTRIDKVIGVVKAYTSRVGDGPFPTELKDDTGALIREKGHEYGVTTGRPRRIGWLDLVMVKYAAVLSGFTGLAVTRMDVLSGFDTLKVAYAYRYRGQEITSFPSSLSVLSQCEPVYREFPGWPEIDPACRRLEDLHPNVRRYLEFVEEVTGLKVALVSLGRNRKDTLTLENVF</sequence>
<comment type="subunit">
    <text evidence="1 8">Homodimer.</text>
</comment>
<comment type="subcellular location">
    <subcellularLocation>
        <location evidence="8">Cytoplasm</location>
    </subcellularLocation>
</comment>
<evidence type="ECO:0000256" key="6">
    <source>
        <dbReference type="ARBA" id="ARBA00022842"/>
    </source>
</evidence>
<feature type="binding site" evidence="8">
    <location>
        <position position="142"/>
    </location>
    <ligand>
        <name>IMP</name>
        <dbReference type="ChEBI" id="CHEBI:58053"/>
        <note>ligand shared between dimeric partners</note>
    </ligand>
</feature>
<dbReference type="NCBIfam" id="NF002223">
    <property type="entry name" value="PRK01117.1"/>
    <property type="match status" value="1"/>
</dbReference>
<comment type="pathway">
    <text evidence="8 9">Purine metabolism; AMP biosynthesis via de novo pathway; AMP from IMP: step 1/2.</text>
</comment>
<dbReference type="FunFam" id="3.90.170.10:FF:000001">
    <property type="entry name" value="Adenylosuccinate synthetase"/>
    <property type="match status" value="1"/>
</dbReference>
<organism evidence="10">
    <name type="scientific">Candidatus Fermentithermobacillus carboniphilus</name>
    <dbReference type="NCBI Taxonomy" id="3085328"/>
    <lineage>
        <taxon>Bacteria</taxon>
        <taxon>Bacillati</taxon>
        <taxon>Bacillota</taxon>
        <taxon>Candidatus Fermentithermobacillia</taxon>
        <taxon>Candidatus Fermentithermobacillales</taxon>
        <taxon>Candidatus Fermentithermobacillaceae</taxon>
        <taxon>Candidatus Fermentithermobacillus</taxon>
    </lineage>
</organism>
<feature type="active site" description="Proton acceptor" evidence="8">
    <location>
        <position position="13"/>
    </location>
</feature>